<feature type="transmembrane region" description="Helical" evidence="5">
    <location>
        <begin position="265"/>
        <end position="284"/>
    </location>
</feature>
<accession>A0A1G2BKS4</accession>
<feature type="transmembrane region" description="Helical" evidence="5">
    <location>
        <begin position="427"/>
        <end position="444"/>
    </location>
</feature>
<keyword evidence="4 5" id="KW-0472">Membrane</keyword>
<evidence type="ECO:0000256" key="5">
    <source>
        <dbReference type="SAM" id="Phobius"/>
    </source>
</evidence>
<name>A0A1G2BKS4_9BACT</name>
<feature type="transmembrane region" description="Helical" evidence="5">
    <location>
        <begin position="397"/>
        <end position="415"/>
    </location>
</feature>
<sequence length="454" mass="50741">MNPMSLDYLSILLTCAWLAVFTVLALQSIRWGLYLLAAMLPLYLIRFSVGGIPTTALELSILILFTLWLVKDGRWRRVHIGIKDIRGVENLIPRPYRLPLSLLLISALIGAFVSHTTPGAFGILKAYFIEPSMVLLIAAYELKDHQHIRLLIYALGIPTILIGLTAVYQYATGFGIANPVWAQAATRRATSLFGYPNAGSLFVAPIVALYIGYANIKRSAEEYAYHIVVISAGLAMILTAKTTGALVGLGFAVWCAFVYAKKTRLAVLLLTALALVAVLFITPLPQRASKLIDQISTNHLNLSSTSLEIRINQWRETASLLIDHPMFGAGLAGYQQALVPYHKYAFLEIYLYPHNIFLNAWVELGILGFFAFVLLIQRVRTTMHDALRTEYRTPEGTALTNGLFLAWITLLVHGLVDVPYFKNDLSVEFMLFIALTMFLDRTVSRINRKELQHR</sequence>
<dbReference type="PANTHER" id="PTHR37422:SF13">
    <property type="entry name" value="LIPOPOLYSACCHARIDE BIOSYNTHESIS PROTEIN PA4999-RELATED"/>
    <property type="match status" value="1"/>
</dbReference>
<comment type="caution">
    <text evidence="7">The sequence shown here is derived from an EMBL/GenBank/DDBJ whole genome shotgun (WGS) entry which is preliminary data.</text>
</comment>
<evidence type="ECO:0000313" key="8">
    <source>
        <dbReference type="Proteomes" id="UP000177817"/>
    </source>
</evidence>
<gene>
    <name evidence="7" type="ORF">A2677_02685</name>
</gene>
<keyword evidence="2 5" id="KW-0812">Transmembrane</keyword>
<feature type="transmembrane region" description="Helical" evidence="5">
    <location>
        <begin position="356"/>
        <end position="376"/>
    </location>
</feature>
<organism evidence="7 8">
    <name type="scientific">Candidatus Komeilibacteria bacterium RIFCSPHIGHO2_01_FULL_52_14</name>
    <dbReference type="NCBI Taxonomy" id="1798549"/>
    <lineage>
        <taxon>Bacteria</taxon>
        <taxon>Candidatus Komeiliibacteriota</taxon>
    </lineage>
</organism>
<feature type="transmembrane region" description="Helical" evidence="5">
    <location>
        <begin position="191"/>
        <end position="211"/>
    </location>
</feature>
<dbReference type="Pfam" id="PF04932">
    <property type="entry name" value="Wzy_C"/>
    <property type="match status" value="1"/>
</dbReference>
<evidence type="ECO:0000259" key="6">
    <source>
        <dbReference type="Pfam" id="PF04932"/>
    </source>
</evidence>
<feature type="transmembrane region" description="Helical" evidence="5">
    <location>
        <begin position="223"/>
        <end position="238"/>
    </location>
</feature>
<dbReference type="InterPro" id="IPR007016">
    <property type="entry name" value="O-antigen_ligase-rel_domated"/>
</dbReference>
<evidence type="ECO:0000256" key="4">
    <source>
        <dbReference type="ARBA" id="ARBA00023136"/>
    </source>
</evidence>
<feature type="transmembrane region" description="Helical" evidence="5">
    <location>
        <begin position="49"/>
        <end position="70"/>
    </location>
</feature>
<dbReference type="PANTHER" id="PTHR37422">
    <property type="entry name" value="TEICHURONIC ACID BIOSYNTHESIS PROTEIN TUAE"/>
    <property type="match status" value="1"/>
</dbReference>
<proteinExistence type="predicted"/>
<feature type="transmembrane region" description="Helical" evidence="5">
    <location>
        <begin position="96"/>
        <end position="113"/>
    </location>
</feature>
<dbReference type="EMBL" id="MHKK01000049">
    <property type="protein sequence ID" value="OGY88900.1"/>
    <property type="molecule type" value="Genomic_DNA"/>
</dbReference>
<evidence type="ECO:0000256" key="2">
    <source>
        <dbReference type="ARBA" id="ARBA00022692"/>
    </source>
</evidence>
<evidence type="ECO:0000256" key="3">
    <source>
        <dbReference type="ARBA" id="ARBA00022989"/>
    </source>
</evidence>
<keyword evidence="3 5" id="KW-1133">Transmembrane helix</keyword>
<protein>
    <recommendedName>
        <fullName evidence="6">O-antigen ligase-related domain-containing protein</fullName>
    </recommendedName>
</protein>
<evidence type="ECO:0000256" key="1">
    <source>
        <dbReference type="ARBA" id="ARBA00004141"/>
    </source>
</evidence>
<feature type="transmembrane region" description="Helical" evidence="5">
    <location>
        <begin position="150"/>
        <end position="171"/>
    </location>
</feature>
<comment type="subcellular location">
    <subcellularLocation>
        <location evidence="1">Membrane</location>
        <topology evidence="1">Multi-pass membrane protein</topology>
    </subcellularLocation>
</comment>
<reference evidence="7 8" key="1">
    <citation type="journal article" date="2016" name="Nat. Commun.">
        <title>Thousands of microbial genomes shed light on interconnected biogeochemical processes in an aquifer system.</title>
        <authorList>
            <person name="Anantharaman K."/>
            <person name="Brown C.T."/>
            <person name="Hug L.A."/>
            <person name="Sharon I."/>
            <person name="Castelle C.J."/>
            <person name="Probst A.J."/>
            <person name="Thomas B.C."/>
            <person name="Singh A."/>
            <person name="Wilkins M.J."/>
            <person name="Karaoz U."/>
            <person name="Brodie E.L."/>
            <person name="Williams K.H."/>
            <person name="Hubbard S.S."/>
            <person name="Banfield J.F."/>
        </authorList>
    </citation>
    <scope>NUCLEOTIDE SEQUENCE [LARGE SCALE GENOMIC DNA]</scope>
</reference>
<dbReference type="AlphaFoldDB" id="A0A1G2BKS4"/>
<evidence type="ECO:0000313" key="7">
    <source>
        <dbReference type="EMBL" id="OGY88900.1"/>
    </source>
</evidence>
<dbReference type="InterPro" id="IPR051533">
    <property type="entry name" value="WaaL-like"/>
</dbReference>
<feature type="domain" description="O-antigen ligase-related" evidence="6">
    <location>
        <begin position="228"/>
        <end position="373"/>
    </location>
</feature>
<dbReference type="GO" id="GO:0016020">
    <property type="term" value="C:membrane"/>
    <property type="evidence" value="ECO:0007669"/>
    <property type="project" value="UniProtKB-SubCell"/>
</dbReference>
<dbReference type="Proteomes" id="UP000177817">
    <property type="component" value="Unassembled WGS sequence"/>
</dbReference>